<dbReference type="Pfam" id="PF02626">
    <property type="entry name" value="CT_A_B"/>
    <property type="match status" value="1"/>
</dbReference>
<evidence type="ECO:0000256" key="3">
    <source>
        <dbReference type="ARBA" id="ARBA00022840"/>
    </source>
</evidence>
<dbReference type="EMBL" id="BAABFR010000023">
    <property type="protein sequence ID" value="GAA4390793.1"/>
    <property type="molecule type" value="Genomic_DNA"/>
</dbReference>
<keyword evidence="3" id="KW-0067">ATP-binding</keyword>
<dbReference type="InterPro" id="IPR029000">
    <property type="entry name" value="Cyclophilin-like_dom_sf"/>
</dbReference>
<evidence type="ECO:0000256" key="2">
    <source>
        <dbReference type="ARBA" id="ARBA00022801"/>
    </source>
</evidence>
<keyword evidence="1" id="KW-0547">Nucleotide-binding</keyword>
<organism evidence="5 6">
    <name type="scientific">Tsukamurella soli</name>
    <dbReference type="NCBI Taxonomy" id="644556"/>
    <lineage>
        <taxon>Bacteria</taxon>
        <taxon>Bacillati</taxon>
        <taxon>Actinomycetota</taxon>
        <taxon>Actinomycetes</taxon>
        <taxon>Mycobacteriales</taxon>
        <taxon>Tsukamurellaceae</taxon>
        <taxon>Tsukamurella</taxon>
    </lineage>
</organism>
<dbReference type="SMART" id="SM00797">
    <property type="entry name" value="AHS2"/>
    <property type="match status" value="1"/>
</dbReference>
<accession>A0ABP8JHK0</accession>
<dbReference type="RefSeq" id="WP_344994303.1">
    <property type="nucleotide sequence ID" value="NZ_BAABFR010000023.1"/>
</dbReference>
<feature type="domain" description="Carboxyltransferase" evidence="4">
    <location>
        <begin position="26"/>
        <end position="306"/>
    </location>
</feature>
<evidence type="ECO:0000313" key="6">
    <source>
        <dbReference type="Proteomes" id="UP001500635"/>
    </source>
</evidence>
<dbReference type="SUPFAM" id="SSF50891">
    <property type="entry name" value="Cyclophilin-like"/>
    <property type="match status" value="1"/>
</dbReference>
<evidence type="ECO:0000256" key="1">
    <source>
        <dbReference type="ARBA" id="ARBA00022741"/>
    </source>
</evidence>
<sequence length="340" mass="35722">MTGTRLTIRQASMAAVTDLGRVRGPQAGLPVNGALDQYSARAANILVGNADNTPLIEVTAFGFEFDVDADTVIAITGADTRITVDGLERPAWQPVPVSAGQTVRLSAMTAGVRCYIAVHGGLEVPRLYGSCAPDTVIGFGTFLAPGTTVASPRAMRLAANPFLASHVVRLRAKRPSVAGTAVVDVILGPDDADFEGTAHRLFDGRFQVTPHSNHIGLRMTGDLPERVRSTEMISRGVPVGAVEVPPGDELLILHRGRGVTAGYPVLGVATSCALDTLGQVRPGQTVVFRQVDLHDASNAARARRAALDTLRTHVTTVFSCLAAGDRSASTSERSQSCVPQ</sequence>
<dbReference type="InterPro" id="IPR052708">
    <property type="entry name" value="PxpC"/>
</dbReference>
<dbReference type="Gene3D" id="2.40.100.10">
    <property type="entry name" value="Cyclophilin-like"/>
    <property type="match status" value="1"/>
</dbReference>
<reference evidence="6" key="1">
    <citation type="journal article" date="2019" name="Int. J. Syst. Evol. Microbiol.">
        <title>The Global Catalogue of Microorganisms (GCM) 10K type strain sequencing project: providing services to taxonomists for standard genome sequencing and annotation.</title>
        <authorList>
            <consortium name="The Broad Institute Genomics Platform"/>
            <consortium name="The Broad Institute Genome Sequencing Center for Infectious Disease"/>
            <person name="Wu L."/>
            <person name="Ma J."/>
        </authorList>
    </citation>
    <scope>NUCLEOTIDE SEQUENCE [LARGE SCALE GENOMIC DNA]</scope>
    <source>
        <strain evidence="6">JCM 17688</strain>
    </source>
</reference>
<keyword evidence="2" id="KW-0378">Hydrolase</keyword>
<dbReference type="PANTHER" id="PTHR43309:SF3">
    <property type="entry name" value="5-OXOPROLINASE SUBUNIT C"/>
    <property type="match status" value="1"/>
</dbReference>
<proteinExistence type="predicted"/>
<comment type="caution">
    <text evidence="5">The sequence shown here is derived from an EMBL/GenBank/DDBJ whole genome shotgun (WGS) entry which is preliminary data.</text>
</comment>
<evidence type="ECO:0000313" key="5">
    <source>
        <dbReference type="EMBL" id="GAA4390793.1"/>
    </source>
</evidence>
<dbReference type="InterPro" id="IPR003778">
    <property type="entry name" value="CT_A_B"/>
</dbReference>
<gene>
    <name evidence="5" type="ORF">GCM10023147_19060</name>
</gene>
<keyword evidence="6" id="KW-1185">Reference proteome</keyword>
<protein>
    <recommendedName>
        <fullName evidence="4">Carboxyltransferase domain-containing protein</fullName>
    </recommendedName>
</protein>
<dbReference type="PANTHER" id="PTHR43309">
    <property type="entry name" value="5-OXOPROLINASE SUBUNIT C"/>
    <property type="match status" value="1"/>
</dbReference>
<evidence type="ECO:0000259" key="4">
    <source>
        <dbReference type="SMART" id="SM00797"/>
    </source>
</evidence>
<name>A0ABP8JHK0_9ACTN</name>
<dbReference type="Proteomes" id="UP001500635">
    <property type="component" value="Unassembled WGS sequence"/>
</dbReference>